<dbReference type="Proteomes" id="UP000230423">
    <property type="component" value="Unassembled WGS sequence"/>
</dbReference>
<dbReference type="Pfam" id="PF00014">
    <property type="entry name" value="Kunitz_BPTI"/>
    <property type="match status" value="2"/>
</dbReference>
<dbReference type="GO" id="GO:0004867">
    <property type="term" value="F:serine-type endopeptidase inhibitor activity"/>
    <property type="evidence" value="ECO:0007669"/>
    <property type="project" value="InterPro"/>
</dbReference>
<dbReference type="EMBL" id="KZ351522">
    <property type="protein sequence ID" value="PIO62905.1"/>
    <property type="molecule type" value="Genomic_DNA"/>
</dbReference>
<dbReference type="SUPFAM" id="SSF57362">
    <property type="entry name" value="BPTI-like"/>
    <property type="match status" value="2"/>
</dbReference>
<dbReference type="InterPro" id="IPR002223">
    <property type="entry name" value="Kunitz_BPTI"/>
</dbReference>
<evidence type="ECO:0000259" key="1">
    <source>
        <dbReference type="PROSITE" id="PS50279"/>
    </source>
</evidence>
<feature type="domain" description="BPTI/Kunitz inhibitor" evidence="1">
    <location>
        <begin position="83"/>
        <end position="136"/>
    </location>
</feature>
<dbReference type="InterPro" id="IPR036880">
    <property type="entry name" value="Kunitz_BPTI_sf"/>
</dbReference>
<evidence type="ECO:0000313" key="2">
    <source>
        <dbReference type="EMBL" id="PIO62905.1"/>
    </source>
</evidence>
<dbReference type="InterPro" id="IPR053014">
    <property type="entry name" value="Cuticle_assoc_divergent"/>
</dbReference>
<proteinExistence type="predicted"/>
<evidence type="ECO:0000313" key="3">
    <source>
        <dbReference type="Proteomes" id="UP000230423"/>
    </source>
</evidence>
<dbReference type="SMART" id="SM00131">
    <property type="entry name" value="KU"/>
    <property type="match status" value="1"/>
</dbReference>
<dbReference type="AlphaFoldDB" id="A0A2G9TY87"/>
<dbReference type="PANTHER" id="PTHR46339">
    <property type="entry name" value="PROTEIN CBG15282-RELATED"/>
    <property type="match status" value="1"/>
</dbReference>
<sequence>MYHRGCGGNENKFSTVAECQEKCNRRKNVTQPSKGNEGLVVFECQLRTDAKIPEKAQKCDDGCPIGYRCNENNKCCPMKSYICSLPTASGSESQSTKHYGRYVYMPGLSNCIRFSYFGNGGNFNNFLTYNDCKDFCMEKPKPK</sequence>
<accession>A0A2G9TY87</accession>
<protein>
    <submittedName>
        <fullName evidence="2">Kunitz/Bovine pancreatic trypsin inhibitor domain protein</fullName>
    </submittedName>
</protein>
<dbReference type="OrthoDB" id="4473401at2759"/>
<dbReference type="PROSITE" id="PS50279">
    <property type="entry name" value="BPTI_KUNITZ_2"/>
    <property type="match status" value="1"/>
</dbReference>
<reference evidence="2 3" key="1">
    <citation type="submission" date="2015-09" db="EMBL/GenBank/DDBJ databases">
        <title>Draft genome of the parasitic nematode Teladorsagia circumcincta isolate WARC Sus (inbred).</title>
        <authorList>
            <person name="Mitreva M."/>
        </authorList>
    </citation>
    <scope>NUCLEOTIDE SEQUENCE [LARGE SCALE GENOMIC DNA]</scope>
    <source>
        <strain evidence="2 3">S</strain>
    </source>
</reference>
<keyword evidence="3" id="KW-1185">Reference proteome</keyword>
<name>A0A2G9TY87_TELCI</name>
<dbReference type="Gene3D" id="4.10.410.10">
    <property type="entry name" value="Pancreatic trypsin inhibitor Kunitz domain"/>
    <property type="match status" value="2"/>
</dbReference>
<gene>
    <name evidence="2" type="ORF">TELCIR_15520</name>
</gene>
<organism evidence="2 3">
    <name type="scientific">Teladorsagia circumcincta</name>
    <name type="common">Brown stomach worm</name>
    <name type="synonym">Ostertagia circumcincta</name>
    <dbReference type="NCBI Taxonomy" id="45464"/>
    <lineage>
        <taxon>Eukaryota</taxon>
        <taxon>Metazoa</taxon>
        <taxon>Ecdysozoa</taxon>
        <taxon>Nematoda</taxon>
        <taxon>Chromadorea</taxon>
        <taxon>Rhabditida</taxon>
        <taxon>Rhabditina</taxon>
        <taxon>Rhabditomorpha</taxon>
        <taxon>Strongyloidea</taxon>
        <taxon>Trichostrongylidae</taxon>
        <taxon>Teladorsagia</taxon>
    </lineage>
</organism>